<evidence type="ECO:0000256" key="1">
    <source>
        <dbReference type="ARBA" id="ARBA00004651"/>
    </source>
</evidence>
<dbReference type="RefSeq" id="WP_153353635.1">
    <property type="nucleotide sequence ID" value="NZ_JAYKOO010000012.1"/>
</dbReference>
<name>A0A6A8A465_9HYPH</name>
<dbReference type="EMBL" id="WIXI01000039">
    <property type="protein sequence ID" value="MQY46132.1"/>
    <property type="molecule type" value="Genomic_DNA"/>
</dbReference>
<sequence length="513" mass="55641">MLKRDYAARPVHHNDMLLDQTPLSPIFARELQIIRQHWKIVLLCIMLSGAAGIAVAFLLPPRYAALVQFNVDYRTMQLRQQDAVYSESAVTDGVVESEVEVLKSEPTALAVITQLKLTDDPEFVPAGTSWRNRLAMFSGLGFLRGEEASSASRTALHNFQKALSVHRIGLSHIVEVRFRSTDPAKAARIANTISNVYLLGQREARANYAKSASAWLRPRVQEAGPSTSVLARAEPPSYASGLSDKVIFCGFLLFGACSGIGLALMVEATNSRIRNRDDLVNAVPLSCYGVLPRIAAVGRPKFGIEFIEFIVKNRNTALLHVIHHCRLAVMSSHPGETVRTIGVTSCAQGSGKSLVAAQLAMLMVQSGEKVLLIDANPYNPSISRLLAPHAAGGLHQALKGDVPLLDCIFESNGLGILPITSTSYSSQSSLIWTPRMSRLIGEALAICEYDAIVFDLPSISPYADVRASAPLIDVFLLVVGHGEGTENIRENLREIDDVAQKISGTVLNDGVNL</sequence>
<accession>A0A6A8A465</accession>
<evidence type="ECO:0000256" key="7">
    <source>
        <dbReference type="ARBA" id="ARBA00023136"/>
    </source>
</evidence>
<dbReference type="PANTHER" id="PTHR32309">
    <property type="entry name" value="TYROSINE-PROTEIN KINASE"/>
    <property type="match status" value="1"/>
</dbReference>
<evidence type="ECO:0000256" key="6">
    <source>
        <dbReference type="ARBA" id="ARBA00022989"/>
    </source>
</evidence>
<dbReference type="CDD" id="cd05387">
    <property type="entry name" value="BY-kinase"/>
    <property type="match status" value="1"/>
</dbReference>
<feature type="domain" description="Polysaccharide chain length determinant N-terminal" evidence="9">
    <location>
        <begin position="32"/>
        <end position="115"/>
    </location>
</feature>
<keyword evidence="2" id="KW-1003">Cell membrane</keyword>
<dbReference type="InterPro" id="IPR050445">
    <property type="entry name" value="Bact_polysacc_biosynth/exp"/>
</dbReference>
<dbReference type="AlphaFoldDB" id="A0A6A8A465"/>
<dbReference type="Gene3D" id="3.40.50.300">
    <property type="entry name" value="P-loop containing nucleotide triphosphate hydrolases"/>
    <property type="match status" value="1"/>
</dbReference>
<dbReference type="GO" id="GO:0005886">
    <property type="term" value="C:plasma membrane"/>
    <property type="evidence" value="ECO:0007669"/>
    <property type="project" value="UniProtKB-SubCell"/>
</dbReference>
<organism evidence="10 11">
    <name type="scientific">Endobacterium cereale</name>
    <dbReference type="NCBI Taxonomy" id="2663029"/>
    <lineage>
        <taxon>Bacteria</taxon>
        <taxon>Pseudomonadati</taxon>
        <taxon>Pseudomonadota</taxon>
        <taxon>Alphaproteobacteria</taxon>
        <taxon>Hyphomicrobiales</taxon>
        <taxon>Rhizobiaceae</taxon>
        <taxon>Endobacterium</taxon>
    </lineage>
</organism>
<dbReference type="Pfam" id="PF10609">
    <property type="entry name" value="ParA"/>
    <property type="match status" value="1"/>
</dbReference>
<dbReference type="PANTHER" id="PTHR32309:SF31">
    <property type="entry name" value="CAPSULAR EXOPOLYSACCHARIDE FAMILY"/>
    <property type="match status" value="1"/>
</dbReference>
<gene>
    <name evidence="10" type="ORF">GAO09_08700</name>
</gene>
<dbReference type="SUPFAM" id="SSF52540">
    <property type="entry name" value="P-loop containing nucleoside triphosphate hydrolases"/>
    <property type="match status" value="1"/>
</dbReference>
<evidence type="ECO:0000256" key="2">
    <source>
        <dbReference type="ARBA" id="ARBA00022475"/>
    </source>
</evidence>
<comment type="caution">
    <text evidence="10">The sequence shown here is derived from an EMBL/GenBank/DDBJ whole genome shotgun (WGS) entry which is preliminary data.</text>
</comment>
<keyword evidence="4" id="KW-0547">Nucleotide-binding</keyword>
<dbReference type="InterPro" id="IPR003856">
    <property type="entry name" value="LPS_length_determ_N"/>
</dbReference>
<dbReference type="Pfam" id="PF02706">
    <property type="entry name" value="Wzz"/>
    <property type="match status" value="1"/>
</dbReference>
<evidence type="ECO:0000256" key="3">
    <source>
        <dbReference type="ARBA" id="ARBA00022692"/>
    </source>
</evidence>
<comment type="subcellular location">
    <subcellularLocation>
        <location evidence="1">Cell membrane</location>
        <topology evidence="1">Multi-pass membrane protein</topology>
    </subcellularLocation>
</comment>
<keyword evidence="11" id="KW-1185">Reference proteome</keyword>
<reference evidence="10 11" key="1">
    <citation type="submission" date="2019-11" db="EMBL/GenBank/DDBJ databases">
        <title>Genome analysis of Rhizobacterium cereale a novel genus and species isolated from maize roots in North Spain.</title>
        <authorList>
            <person name="Menendez E."/>
            <person name="Flores-Felix J.D."/>
            <person name="Ramirez-Bahena M.-H."/>
            <person name="Igual J.M."/>
            <person name="Garcia-Fraile P."/>
            <person name="Peix A."/>
            <person name="Velazquez E."/>
        </authorList>
    </citation>
    <scope>NUCLEOTIDE SEQUENCE [LARGE SCALE GENOMIC DNA]</scope>
    <source>
        <strain evidence="10 11">RZME27</strain>
    </source>
</reference>
<evidence type="ECO:0000259" key="9">
    <source>
        <dbReference type="Pfam" id="PF02706"/>
    </source>
</evidence>
<keyword evidence="6 8" id="KW-1133">Transmembrane helix</keyword>
<evidence type="ECO:0000256" key="4">
    <source>
        <dbReference type="ARBA" id="ARBA00022741"/>
    </source>
</evidence>
<evidence type="ECO:0000256" key="5">
    <source>
        <dbReference type="ARBA" id="ARBA00022840"/>
    </source>
</evidence>
<dbReference type="InterPro" id="IPR033756">
    <property type="entry name" value="YlxH/NBP35"/>
</dbReference>
<dbReference type="InterPro" id="IPR005702">
    <property type="entry name" value="Wzc-like_C"/>
</dbReference>
<protein>
    <submittedName>
        <fullName evidence="10">P-loop NTPase</fullName>
    </submittedName>
</protein>
<proteinExistence type="predicted"/>
<keyword evidence="7 8" id="KW-0472">Membrane</keyword>
<keyword evidence="3 8" id="KW-0812">Transmembrane</keyword>
<evidence type="ECO:0000256" key="8">
    <source>
        <dbReference type="SAM" id="Phobius"/>
    </source>
</evidence>
<dbReference type="InterPro" id="IPR027417">
    <property type="entry name" value="P-loop_NTPase"/>
</dbReference>
<evidence type="ECO:0000313" key="10">
    <source>
        <dbReference type="EMBL" id="MQY46132.1"/>
    </source>
</evidence>
<feature type="transmembrane region" description="Helical" evidence="8">
    <location>
        <begin position="40"/>
        <end position="59"/>
    </location>
</feature>
<keyword evidence="5" id="KW-0067">ATP-binding</keyword>
<evidence type="ECO:0000313" key="11">
    <source>
        <dbReference type="Proteomes" id="UP000435138"/>
    </source>
</evidence>
<dbReference type="GO" id="GO:0005524">
    <property type="term" value="F:ATP binding"/>
    <property type="evidence" value="ECO:0007669"/>
    <property type="project" value="UniProtKB-KW"/>
</dbReference>
<dbReference type="GO" id="GO:0004713">
    <property type="term" value="F:protein tyrosine kinase activity"/>
    <property type="evidence" value="ECO:0007669"/>
    <property type="project" value="TreeGrafter"/>
</dbReference>
<dbReference type="Proteomes" id="UP000435138">
    <property type="component" value="Unassembled WGS sequence"/>
</dbReference>